<accession>F2U950</accession>
<dbReference type="OMA" id="HRYDISW"/>
<dbReference type="PRINTS" id="PR01011">
    <property type="entry name" value="GLUTPROXDASE"/>
</dbReference>
<evidence type="ECO:0000313" key="7">
    <source>
        <dbReference type="EMBL" id="EGD73253.1"/>
    </source>
</evidence>
<dbReference type="PANTHER" id="PTHR11592">
    <property type="entry name" value="GLUTATHIONE PEROXIDASE"/>
    <property type="match status" value="1"/>
</dbReference>
<dbReference type="Proteomes" id="UP000007799">
    <property type="component" value="Unassembled WGS sequence"/>
</dbReference>
<dbReference type="PROSITE" id="PS51355">
    <property type="entry name" value="GLUTATHIONE_PEROXID_3"/>
    <property type="match status" value="1"/>
</dbReference>
<name>F2U950_SALR5</name>
<dbReference type="PANTHER" id="PTHR11592:SF78">
    <property type="entry name" value="GLUTATHIONE PEROXIDASE"/>
    <property type="match status" value="1"/>
</dbReference>
<dbReference type="STRING" id="946362.F2U950"/>
<comment type="similarity">
    <text evidence="1 4">Belongs to the glutathione peroxidase family.</text>
</comment>
<feature type="chain" id="PRO_5003290426" description="Glutathione peroxidase" evidence="6">
    <location>
        <begin position="24"/>
        <end position="221"/>
    </location>
</feature>
<dbReference type="FunCoup" id="F2U950">
    <property type="interactions" value="962"/>
</dbReference>
<keyword evidence="2 4" id="KW-0575">Peroxidase</keyword>
<organism evidence="8">
    <name type="scientific">Salpingoeca rosetta (strain ATCC 50818 / BSB-021)</name>
    <dbReference type="NCBI Taxonomy" id="946362"/>
    <lineage>
        <taxon>Eukaryota</taxon>
        <taxon>Choanoflagellata</taxon>
        <taxon>Craspedida</taxon>
        <taxon>Salpingoecidae</taxon>
        <taxon>Salpingoeca</taxon>
    </lineage>
</organism>
<dbReference type="PROSITE" id="PS00763">
    <property type="entry name" value="GLUTATHIONE_PEROXID_2"/>
    <property type="match status" value="1"/>
</dbReference>
<dbReference type="InterPro" id="IPR029759">
    <property type="entry name" value="GPX_AS"/>
</dbReference>
<dbReference type="EMBL" id="GL832965">
    <property type="protein sequence ID" value="EGD73253.1"/>
    <property type="molecule type" value="Genomic_DNA"/>
</dbReference>
<dbReference type="GO" id="GO:0006979">
    <property type="term" value="P:response to oxidative stress"/>
    <property type="evidence" value="ECO:0007669"/>
    <property type="project" value="InterPro"/>
</dbReference>
<evidence type="ECO:0000256" key="1">
    <source>
        <dbReference type="ARBA" id="ARBA00006926"/>
    </source>
</evidence>
<dbReference type="eggNOG" id="KOG1651">
    <property type="taxonomic scope" value="Eukaryota"/>
</dbReference>
<proteinExistence type="inferred from homology"/>
<dbReference type="GeneID" id="16074863"/>
<dbReference type="InterPro" id="IPR029760">
    <property type="entry name" value="GPX_CS"/>
</dbReference>
<feature type="signal peptide" evidence="6">
    <location>
        <begin position="1"/>
        <end position="23"/>
    </location>
</feature>
<dbReference type="InterPro" id="IPR036249">
    <property type="entry name" value="Thioredoxin-like_sf"/>
</dbReference>
<dbReference type="KEGG" id="sre:PTSG_12233"/>
<sequence>MTVMTRSLLVGVVLCAVCVVANGGEAAPAVRSIHELHARDIGGKDVALSKYAGRVLLIANVASECGYTDSGYDDLNALHERFHASGLQILAFPCNQFGAQEPGTNTQVLRFAHKKGAKFQLMDKINVNPPDQHPVYAYLTAQGRDQGPVQWNFEYFLVDAEGHVIRRYRTGTPLTSERAVEQIAAALEDARVYRAERRKQQEQRLQHKWRRPGDTGHHQEL</sequence>
<dbReference type="CDD" id="cd00340">
    <property type="entry name" value="GSH_Peroxidase"/>
    <property type="match status" value="1"/>
</dbReference>
<dbReference type="Pfam" id="PF00255">
    <property type="entry name" value="GSHPx"/>
    <property type="match status" value="1"/>
</dbReference>
<dbReference type="RefSeq" id="XP_004994284.1">
    <property type="nucleotide sequence ID" value="XM_004994227.1"/>
</dbReference>
<feature type="region of interest" description="Disordered" evidence="5">
    <location>
        <begin position="198"/>
        <end position="221"/>
    </location>
</feature>
<protein>
    <recommendedName>
        <fullName evidence="4">Glutathione peroxidase</fullName>
    </recommendedName>
</protein>
<dbReference type="OrthoDB" id="446890at2759"/>
<dbReference type="InterPro" id="IPR000889">
    <property type="entry name" value="Glutathione_peroxidase"/>
</dbReference>
<evidence type="ECO:0000256" key="2">
    <source>
        <dbReference type="ARBA" id="ARBA00022559"/>
    </source>
</evidence>
<keyword evidence="8" id="KW-1185">Reference proteome</keyword>
<evidence type="ECO:0000256" key="6">
    <source>
        <dbReference type="SAM" id="SignalP"/>
    </source>
</evidence>
<evidence type="ECO:0000313" key="8">
    <source>
        <dbReference type="Proteomes" id="UP000007799"/>
    </source>
</evidence>
<evidence type="ECO:0000256" key="3">
    <source>
        <dbReference type="ARBA" id="ARBA00023002"/>
    </source>
</evidence>
<gene>
    <name evidence="7" type="ORF">PTSG_12233</name>
</gene>
<dbReference type="SUPFAM" id="SSF52833">
    <property type="entry name" value="Thioredoxin-like"/>
    <property type="match status" value="1"/>
</dbReference>
<evidence type="ECO:0000256" key="4">
    <source>
        <dbReference type="RuleBase" id="RU000499"/>
    </source>
</evidence>
<dbReference type="PROSITE" id="PS00460">
    <property type="entry name" value="GLUTATHIONE_PEROXID_1"/>
    <property type="match status" value="1"/>
</dbReference>
<dbReference type="Gene3D" id="3.40.30.10">
    <property type="entry name" value="Glutaredoxin"/>
    <property type="match status" value="1"/>
</dbReference>
<dbReference type="InParanoid" id="F2U950"/>
<evidence type="ECO:0000256" key="5">
    <source>
        <dbReference type="SAM" id="MobiDB-lite"/>
    </source>
</evidence>
<keyword evidence="6" id="KW-0732">Signal</keyword>
<keyword evidence="3 4" id="KW-0560">Oxidoreductase</keyword>
<dbReference type="AlphaFoldDB" id="F2U950"/>
<reference evidence="7" key="1">
    <citation type="submission" date="2009-08" db="EMBL/GenBank/DDBJ databases">
        <title>Annotation of Salpingoeca rosetta.</title>
        <authorList>
            <consortium name="The Broad Institute Genome Sequencing Platform"/>
            <person name="Russ C."/>
            <person name="Cuomo C."/>
            <person name="Burger G."/>
            <person name="Gray M.W."/>
            <person name="Holland P.W.H."/>
            <person name="King N."/>
            <person name="Lang F.B.F."/>
            <person name="Roger A.J."/>
            <person name="Ruiz-Trillo I."/>
            <person name="Young S.K."/>
            <person name="Zeng Q."/>
            <person name="Gargeya S."/>
            <person name="Alvarado L."/>
            <person name="Berlin A."/>
            <person name="Chapman S.B."/>
            <person name="Chen Z."/>
            <person name="Freedman E."/>
            <person name="Gellesch M."/>
            <person name="Goldberg J."/>
            <person name="Griggs A."/>
            <person name="Gujja S."/>
            <person name="Heilman E."/>
            <person name="Heiman D."/>
            <person name="Howarth C."/>
            <person name="Mehta T."/>
            <person name="Neiman D."/>
            <person name="Pearson M."/>
            <person name="Roberts A."/>
            <person name="Saif S."/>
            <person name="Shea T."/>
            <person name="Shenoy N."/>
            <person name="Sisk P."/>
            <person name="Stolte C."/>
            <person name="Sykes S."/>
            <person name="White J."/>
            <person name="Yandava C."/>
            <person name="Haas B."/>
            <person name="Nusbaum C."/>
            <person name="Birren B."/>
        </authorList>
    </citation>
    <scope>NUCLEOTIDE SEQUENCE [LARGE SCALE GENOMIC DNA]</scope>
    <source>
        <strain evidence="7">ATCC 50818</strain>
    </source>
</reference>
<dbReference type="GO" id="GO:0004601">
    <property type="term" value="F:peroxidase activity"/>
    <property type="evidence" value="ECO:0007669"/>
    <property type="project" value="UniProtKB-KW"/>
</dbReference>